<evidence type="ECO:0008006" key="3">
    <source>
        <dbReference type="Google" id="ProtNLM"/>
    </source>
</evidence>
<gene>
    <name evidence="1" type="ORF">LQ384_28020</name>
</gene>
<evidence type="ECO:0000313" key="2">
    <source>
        <dbReference type="Proteomes" id="UP001198630"/>
    </source>
</evidence>
<name>A0AAW4XPJ4_RHORH</name>
<evidence type="ECO:0000313" key="1">
    <source>
        <dbReference type="EMBL" id="MCD2114933.1"/>
    </source>
</evidence>
<organism evidence="1 2">
    <name type="scientific">Rhodococcus rhodochrous</name>
    <dbReference type="NCBI Taxonomy" id="1829"/>
    <lineage>
        <taxon>Bacteria</taxon>
        <taxon>Bacillati</taxon>
        <taxon>Actinomycetota</taxon>
        <taxon>Actinomycetes</taxon>
        <taxon>Mycobacteriales</taxon>
        <taxon>Nocardiaceae</taxon>
        <taxon>Rhodococcus</taxon>
    </lineage>
</organism>
<dbReference type="RefSeq" id="WP_230792865.1">
    <property type="nucleotide sequence ID" value="NZ_JAJNCO010000035.1"/>
</dbReference>
<dbReference type="AlphaFoldDB" id="A0AAW4XPJ4"/>
<comment type="caution">
    <text evidence="1">The sequence shown here is derived from an EMBL/GenBank/DDBJ whole genome shotgun (WGS) entry which is preliminary data.</text>
</comment>
<sequence>MSASSTIACSIAGHRPLETHGLAGRQPRTHLNLNQAGDGIETARGVVDAFEPETADVGNRRVYGQGSVVTGGRLVAVAGHKPIAPGEQCGVEGGVDRGDGLMPVSVSAVTRAAGRYE</sequence>
<dbReference type="Proteomes" id="UP001198630">
    <property type="component" value="Unassembled WGS sequence"/>
</dbReference>
<proteinExistence type="predicted"/>
<accession>A0AAW4XPJ4</accession>
<dbReference type="EMBL" id="JAJNCO010000035">
    <property type="protein sequence ID" value="MCD2114933.1"/>
    <property type="molecule type" value="Genomic_DNA"/>
</dbReference>
<reference evidence="1" key="1">
    <citation type="submission" date="2021-11" db="EMBL/GenBank/DDBJ databases">
        <title>Development of a sustainable strategy for remediation of hydrocarbon-contaminated territories based on the waste exchange concept.</title>
        <authorList>
            <person name="Elkin A."/>
        </authorList>
    </citation>
    <scope>NUCLEOTIDE SEQUENCE</scope>
    <source>
        <strain evidence="1">IEGM 757</strain>
    </source>
</reference>
<protein>
    <recommendedName>
        <fullName evidence="3">MOSC domain-containing protein</fullName>
    </recommendedName>
</protein>